<dbReference type="Gene3D" id="1.10.10.10">
    <property type="entry name" value="Winged helix-like DNA-binding domain superfamily/Winged helix DNA-binding domain"/>
    <property type="match status" value="1"/>
</dbReference>
<evidence type="ECO:0000256" key="1">
    <source>
        <dbReference type="ARBA" id="ARBA00023015"/>
    </source>
</evidence>
<dbReference type="PROSITE" id="PS50995">
    <property type="entry name" value="HTH_MARR_2"/>
    <property type="match status" value="1"/>
</dbReference>
<dbReference type="EMBL" id="CP113836">
    <property type="protein sequence ID" value="WAL68248.1"/>
    <property type="molecule type" value="Genomic_DNA"/>
</dbReference>
<dbReference type="Pfam" id="PF01047">
    <property type="entry name" value="MarR"/>
    <property type="match status" value="1"/>
</dbReference>
<dbReference type="SMART" id="SM00347">
    <property type="entry name" value="HTH_MARR"/>
    <property type="match status" value="1"/>
</dbReference>
<reference evidence="5" key="1">
    <citation type="submission" date="2022-11" db="EMBL/GenBank/DDBJ databases">
        <authorList>
            <person name="Mo P."/>
        </authorList>
    </citation>
    <scope>NUCLEOTIDE SEQUENCE</scope>
    <source>
        <strain evidence="5">HUAS 11-8</strain>
    </source>
</reference>
<evidence type="ECO:0000256" key="2">
    <source>
        <dbReference type="ARBA" id="ARBA00023125"/>
    </source>
</evidence>
<dbReference type="InterPro" id="IPR036388">
    <property type="entry name" value="WH-like_DNA-bd_sf"/>
</dbReference>
<evidence type="ECO:0000259" key="4">
    <source>
        <dbReference type="PROSITE" id="PS50995"/>
    </source>
</evidence>
<name>A0ABY7BAU0_9PSEU</name>
<dbReference type="PANTHER" id="PTHR33164:SF64">
    <property type="entry name" value="TRANSCRIPTIONAL REGULATOR SLYA"/>
    <property type="match status" value="1"/>
</dbReference>
<dbReference type="SUPFAM" id="SSF46785">
    <property type="entry name" value="Winged helix' DNA-binding domain"/>
    <property type="match status" value="1"/>
</dbReference>
<dbReference type="InterPro" id="IPR039422">
    <property type="entry name" value="MarR/SlyA-like"/>
</dbReference>
<dbReference type="RefSeq" id="WP_268758341.1">
    <property type="nucleotide sequence ID" value="NZ_CP113836.1"/>
</dbReference>
<dbReference type="Proteomes" id="UP001163203">
    <property type="component" value="Chromosome"/>
</dbReference>
<accession>A0ABY7BAU0</accession>
<keyword evidence="2" id="KW-0238">DNA-binding</keyword>
<protein>
    <submittedName>
        <fullName evidence="5">MarR family transcriptional regulator</fullName>
    </submittedName>
</protein>
<proteinExistence type="predicted"/>
<evidence type="ECO:0000313" key="6">
    <source>
        <dbReference type="Proteomes" id="UP001163203"/>
    </source>
</evidence>
<dbReference type="InterPro" id="IPR000835">
    <property type="entry name" value="HTH_MarR-typ"/>
</dbReference>
<evidence type="ECO:0000313" key="5">
    <source>
        <dbReference type="EMBL" id="WAL68248.1"/>
    </source>
</evidence>
<keyword evidence="1" id="KW-0805">Transcription regulation</keyword>
<organism evidence="5 6">
    <name type="scientific">Amycolatopsis cynarae</name>
    <dbReference type="NCBI Taxonomy" id="2995223"/>
    <lineage>
        <taxon>Bacteria</taxon>
        <taxon>Bacillati</taxon>
        <taxon>Actinomycetota</taxon>
        <taxon>Actinomycetes</taxon>
        <taxon>Pseudonocardiales</taxon>
        <taxon>Pseudonocardiaceae</taxon>
        <taxon>Amycolatopsis</taxon>
    </lineage>
</organism>
<dbReference type="InterPro" id="IPR036390">
    <property type="entry name" value="WH_DNA-bd_sf"/>
</dbReference>
<evidence type="ECO:0000256" key="3">
    <source>
        <dbReference type="ARBA" id="ARBA00023163"/>
    </source>
</evidence>
<gene>
    <name evidence="5" type="ORF">ORV05_10930</name>
</gene>
<keyword evidence="6" id="KW-1185">Reference proteome</keyword>
<dbReference type="PANTHER" id="PTHR33164">
    <property type="entry name" value="TRANSCRIPTIONAL REGULATOR, MARR FAMILY"/>
    <property type="match status" value="1"/>
</dbReference>
<sequence>MTRFPEGPAASPGFLLWHVTLAWQRAVTAALQPLGLTHAQFVLLASAWWLSEQGEVPNQLRLARHAGTDVKMTSQIVRKLEEKKLLRREIDPADSRARRLRPTPAGRNLARRAIAAVESVDADFFGRHAPALTPLLQELADGR</sequence>
<feature type="domain" description="HTH marR-type" evidence="4">
    <location>
        <begin position="9"/>
        <end position="141"/>
    </location>
</feature>
<keyword evidence="3" id="KW-0804">Transcription</keyword>